<dbReference type="GO" id="GO:0043010">
    <property type="term" value="P:camera-type eye development"/>
    <property type="evidence" value="ECO:0007669"/>
    <property type="project" value="TreeGrafter"/>
</dbReference>
<organism evidence="9 10">
    <name type="scientific">Cynoglossus semilaevis</name>
    <name type="common">Tongue sole</name>
    <dbReference type="NCBI Taxonomy" id="244447"/>
    <lineage>
        <taxon>Eukaryota</taxon>
        <taxon>Metazoa</taxon>
        <taxon>Chordata</taxon>
        <taxon>Craniata</taxon>
        <taxon>Vertebrata</taxon>
        <taxon>Euteleostomi</taxon>
        <taxon>Actinopterygii</taxon>
        <taxon>Neopterygii</taxon>
        <taxon>Teleostei</taxon>
        <taxon>Neoteleostei</taxon>
        <taxon>Acanthomorphata</taxon>
        <taxon>Carangaria</taxon>
        <taxon>Pleuronectiformes</taxon>
        <taxon>Pleuronectoidei</taxon>
        <taxon>Cynoglossidae</taxon>
        <taxon>Cynoglossinae</taxon>
        <taxon>Cynoglossus</taxon>
    </lineage>
</organism>
<keyword evidence="5 8" id="KW-0175">Coiled coil</keyword>
<dbReference type="STRING" id="244447.ENSCSEP00000028290"/>
<feature type="coiled-coil region" evidence="8">
    <location>
        <begin position="555"/>
        <end position="610"/>
    </location>
</feature>
<evidence type="ECO:0000313" key="9">
    <source>
        <dbReference type="Ensembl" id="ENSCSEP00000028290.1"/>
    </source>
</evidence>
<evidence type="ECO:0000256" key="7">
    <source>
        <dbReference type="ARBA" id="ARBA00023273"/>
    </source>
</evidence>
<dbReference type="Proteomes" id="UP000265120">
    <property type="component" value="Unassembled WGS sequence"/>
</dbReference>
<dbReference type="GO" id="GO:0001822">
    <property type="term" value="P:kidney development"/>
    <property type="evidence" value="ECO:0007669"/>
    <property type="project" value="TreeGrafter"/>
</dbReference>
<dbReference type="GO" id="GO:0034451">
    <property type="term" value="C:centriolar satellite"/>
    <property type="evidence" value="ECO:0007669"/>
    <property type="project" value="TreeGrafter"/>
</dbReference>
<dbReference type="GO" id="GO:1905349">
    <property type="term" value="P:ciliary transition zone assembly"/>
    <property type="evidence" value="ECO:0007669"/>
    <property type="project" value="TreeGrafter"/>
</dbReference>
<dbReference type="PANTHER" id="PTHR18879">
    <property type="entry name" value="CENTROSOMAL PROTEIN OF 290 KDA"/>
    <property type="match status" value="1"/>
</dbReference>
<dbReference type="Gene3D" id="1.10.287.1490">
    <property type="match status" value="1"/>
</dbReference>
<dbReference type="GO" id="GO:0035869">
    <property type="term" value="C:ciliary transition zone"/>
    <property type="evidence" value="ECO:0007669"/>
    <property type="project" value="TreeGrafter"/>
</dbReference>
<accession>A0A3P8WUF7</accession>
<dbReference type="GO" id="GO:0097711">
    <property type="term" value="P:ciliary basal body-plasma membrane docking"/>
    <property type="evidence" value="ECO:0007669"/>
    <property type="project" value="TreeGrafter"/>
</dbReference>
<comment type="subcellular location">
    <subcellularLocation>
        <location evidence="1">Cytoplasm</location>
        <location evidence="1">Cytoskeleton</location>
        <location evidence="1">Cilium basal body</location>
    </subcellularLocation>
    <subcellularLocation>
        <location evidence="2">Cytoplasm</location>
        <location evidence="2">Cytoskeleton</location>
        <location evidence="2">Microtubule organizing center</location>
        <location evidence="2">Centrosome</location>
    </subcellularLocation>
</comment>
<evidence type="ECO:0000256" key="6">
    <source>
        <dbReference type="ARBA" id="ARBA00023212"/>
    </source>
</evidence>
<evidence type="ECO:0000256" key="8">
    <source>
        <dbReference type="SAM" id="Coils"/>
    </source>
</evidence>
<protein>
    <recommendedName>
        <fullName evidence="11">Centrosomal protein of 290kDa coiled-coil region domain-containing protein</fullName>
    </recommendedName>
</protein>
<dbReference type="Ensembl" id="ENSCSET00000028669.1">
    <property type="protein sequence ID" value="ENSCSEP00000028290.1"/>
    <property type="gene ID" value="ENSCSEG00000018047.1"/>
</dbReference>
<feature type="coiled-coil region" evidence="8">
    <location>
        <begin position="170"/>
        <end position="225"/>
    </location>
</feature>
<proteinExistence type="predicted"/>
<evidence type="ECO:0000256" key="3">
    <source>
        <dbReference type="ARBA" id="ARBA00022490"/>
    </source>
</evidence>
<keyword evidence="4" id="KW-0970">Cilium biogenesis/degradation</keyword>
<evidence type="ECO:0000256" key="2">
    <source>
        <dbReference type="ARBA" id="ARBA00004300"/>
    </source>
</evidence>
<dbReference type="AlphaFoldDB" id="A0A3P8WUF7"/>
<dbReference type="InterPro" id="IPR026201">
    <property type="entry name" value="Cep290"/>
</dbReference>
<evidence type="ECO:0008006" key="11">
    <source>
        <dbReference type="Google" id="ProtNLM"/>
    </source>
</evidence>
<evidence type="ECO:0000256" key="1">
    <source>
        <dbReference type="ARBA" id="ARBA00004120"/>
    </source>
</evidence>
<dbReference type="GeneTree" id="ENSGT00730000111039"/>
<name>A0A3P8WUF7_CYNSE</name>
<keyword evidence="10" id="KW-1185">Reference proteome</keyword>
<dbReference type="OMA" id="CELKIND"/>
<evidence type="ECO:0000313" key="10">
    <source>
        <dbReference type="Proteomes" id="UP000265120"/>
    </source>
</evidence>
<evidence type="ECO:0000256" key="5">
    <source>
        <dbReference type="ARBA" id="ARBA00023054"/>
    </source>
</evidence>
<feature type="coiled-coil region" evidence="8">
    <location>
        <begin position="55"/>
        <end position="82"/>
    </location>
</feature>
<evidence type="ECO:0000256" key="4">
    <source>
        <dbReference type="ARBA" id="ARBA00022794"/>
    </source>
</evidence>
<keyword evidence="3" id="KW-0963">Cytoplasm</keyword>
<dbReference type="GO" id="GO:1905515">
    <property type="term" value="P:non-motile cilium assembly"/>
    <property type="evidence" value="ECO:0007669"/>
    <property type="project" value="TreeGrafter"/>
</dbReference>
<feature type="coiled-coil region" evidence="8">
    <location>
        <begin position="407"/>
        <end position="490"/>
    </location>
</feature>
<keyword evidence="7" id="KW-0966">Cell projection</keyword>
<reference evidence="9" key="1">
    <citation type="submission" date="2025-08" db="UniProtKB">
        <authorList>
            <consortium name="Ensembl"/>
        </authorList>
    </citation>
    <scope>IDENTIFICATION</scope>
</reference>
<dbReference type="PANTHER" id="PTHR18879:SF20">
    <property type="entry name" value="CENTROSOMAL PROTEIN OF 290 KDA"/>
    <property type="match status" value="1"/>
</dbReference>
<reference evidence="9" key="2">
    <citation type="submission" date="2025-09" db="UniProtKB">
        <authorList>
            <consortium name="Ensembl"/>
        </authorList>
    </citation>
    <scope>IDENTIFICATION</scope>
</reference>
<dbReference type="InParanoid" id="A0A3P8WUF7"/>
<keyword evidence="6" id="KW-0206">Cytoskeleton</keyword>
<sequence length="650" mass="75180">MSFKLLFSVPEDIVHVFRVLQAMLKVFNIFLSSLQQCGCTSVVCLGLGLGTGTDSRFLRDEIRQLETQLEQRDKDLTQLKKDMGKEKKSSEEVGAANCCHCVFRPRLTHKYRVFSVPSQNEQRQQDVVFYREELEQKESVPSREENAETQRKINLLKRQIYENSHLVTQNTQLQKSLEESVKEMEEMTDEYNKMKIVVQQTDSVVDQLRKERDQLKLQVRELSDNIHGISGQDEPIMAAVNAKVEEWKVVLSGKDDEILLYQQMILDLREKLRSAQMDVEKSNVIALQQAVQERDVQIKTLSDQVERYTTDMEQHTHFIESLKTSMKKDRGLLRHPKQNQLPSFESRVAEAEQALKLVEAHAEEKDRELIEASVRLRQYESGTYGLEDAVAEIKGCKNQIRERDWEIEAMTKEINQLGLRINDLMDENEELREKLGLAPKQEVDLSEFKRAKCLQQRQYKAENQVLTKEIERLEEERLELKKQIRVMAKDKDCITVQSIYRTLLSSRGLTENSWRLWAQLQRKCAILLIFRYCFFHFCLLQGVEAGGVSLRSDTAVHLKTQIHQLLGRNQELRQELKLAREEAARSCSQLGSATEKVSQLEGELELLRKTGSSGVYVRPLTLPEELGPSSTQVISSLNEYAVRLLQVSAF</sequence>